<organism evidence="1 2">
    <name type="scientific">Streptomyces umbrinus</name>
    <dbReference type="NCBI Taxonomy" id="67370"/>
    <lineage>
        <taxon>Bacteria</taxon>
        <taxon>Bacillati</taxon>
        <taxon>Actinomycetota</taxon>
        <taxon>Actinomycetes</taxon>
        <taxon>Kitasatosporales</taxon>
        <taxon>Streptomycetaceae</taxon>
        <taxon>Streptomyces</taxon>
        <taxon>Streptomyces phaeochromogenes group</taxon>
    </lineage>
</organism>
<gene>
    <name evidence="1" type="ORF">QF035_000115</name>
</gene>
<evidence type="ECO:0000313" key="1">
    <source>
        <dbReference type="EMBL" id="MDQ1022533.1"/>
    </source>
</evidence>
<sequence length="57" mass="6618">MQTRTGWSVMVTGRTTRITDPLEVARYQKLLIPRIDMDMDPVVRISAEIVTGYRLEH</sequence>
<proteinExistence type="predicted"/>
<comment type="caution">
    <text evidence="1">The sequence shown here is derived from an EMBL/GenBank/DDBJ whole genome shotgun (WGS) entry which is preliminary data.</text>
</comment>
<accession>A0ABU0SG44</accession>
<reference evidence="1 2" key="1">
    <citation type="submission" date="2023-07" db="EMBL/GenBank/DDBJ databases">
        <title>Comparative genomics of wheat-associated soil bacteria to identify genetic determinants of phenazine resistance.</title>
        <authorList>
            <person name="Mouncey N."/>
        </authorList>
    </citation>
    <scope>NUCLEOTIDE SEQUENCE [LARGE SCALE GENOMIC DNA]</scope>
    <source>
        <strain evidence="1 2">V2I4</strain>
    </source>
</reference>
<keyword evidence="2" id="KW-1185">Reference proteome</keyword>
<dbReference type="RefSeq" id="WP_307517396.1">
    <property type="nucleotide sequence ID" value="NZ_JAUSZI010000002.1"/>
</dbReference>
<dbReference type="Gene3D" id="2.30.110.10">
    <property type="entry name" value="Electron Transport, Fmn-binding Protein, Chain A"/>
    <property type="match status" value="1"/>
</dbReference>
<protein>
    <submittedName>
        <fullName evidence="1">Uncharacterized protein</fullName>
    </submittedName>
</protein>
<dbReference type="EMBL" id="JAUSZI010000002">
    <property type="protein sequence ID" value="MDQ1022533.1"/>
    <property type="molecule type" value="Genomic_DNA"/>
</dbReference>
<name>A0ABU0SG44_9ACTN</name>
<dbReference type="InterPro" id="IPR012349">
    <property type="entry name" value="Split_barrel_FMN-bd"/>
</dbReference>
<evidence type="ECO:0000313" key="2">
    <source>
        <dbReference type="Proteomes" id="UP001230328"/>
    </source>
</evidence>
<dbReference type="Proteomes" id="UP001230328">
    <property type="component" value="Unassembled WGS sequence"/>
</dbReference>